<comment type="similarity">
    <text evidence="2 12">Belongs to the RNA methyltransferase RsmE family.</text>
</comment>
<dbReference type="EMBL" id="JADHQC010000004">
    <property type="protein sequence ID" value="MBL6811511.1"/>
    <property type="molecule type" value="Genomic_DNA"/>
</dbReference>
<dbReference type="Gene3D" id="2.40.240.20">
    <property type="entry name" value="Hypothetical PUA domain-like, domain 1"/>
    <property type="match status" value="1"/>
</dbReference>
<evidence type="ECO:0000256" key="3">
    <source>
        <dbReference type="ARBA" id="ARBA00012328"/>
    </source>
</evidence>
<dbReference type="GO" id="GO:0005737">
    <property type="term" value="C:cytoplasm"/>
    <property type="evidence" value="ECO:0007669"/>
    <property type="project" value="UniProtKB-SubCell"/>
</dbReference>
<dbReference type="Pfam" id="PF04452">
    <property type="entry name" value="Methyltrans_RNA"/>
    <property type="match status" value="1"/>
</dbReference>
<comment type="caution">
    <text evidence="15">The sequence shown here is derived from an EMBL/GenBank/DDBJ whole genome shotgun (WGS) entry which is preliminary data.</text>
</comment>
<evidence type="ECO:0000259" key="13">
    <source>
        <dbReference type="Pfam" id="PF04452"/>
    </source>
</evidence>
<protein>
    <recommendedName>
        <fullName evidence="4 12">Ribosomal RNA small subunit methyltransferase E</fullName>
        <ecNumber evidence="3 12">2.1.1.193</ecNumber>
    </recommendedName>
</protein>
<evidence type="ECO:0000256" key="8">
    <source>
        <dbReference type="ARBA" id="ARBA00022679"/>
    </source>
</evidence>
<dbReference type="AlphaFoldDB" id="A0A937I6X4"/>
<dbReference type="CDD" id="cd18084">
    <property type="entry name" value="RsmE-like"/>
    <property type="match status" value="1"/>
</dbReference>
<dbReference type="InterPro" id="IPR029026">
    <property type="entry name" value="tRNA_m1G_MTases_N"/>
</dbReference>
<feature type="domain" description="Ribosomal RNA small subunit methyltransferase E methyltransferase" evidence="13">
    <location>
        <begin position="79"/>
        <end position="228"/>
    </location>
</feature>
<organism evidence="15 16">
    <name type="scientific">SAR86 cluster bacterium</name>
    <dbReference type="NCBI Taxonomy" id="2030880"/>
    <lineage>
        <taxon>Bacteria</taxon>
        <taxon>Pseudomonadati</taxon>
        <taxon>Pseudomonadota</taxon>
        <taxon>Gammaproteobacteria</taxon>
        <taxon>SAR86 cluster</taxon>
    </lineage>
</organism>
<sequence length="233" mass="26656">MRIPRIFLDQELTKNKTYQLDKDSFHHLLVLKKREGDRIEVFNSKGQFLEASISLINKKKCEVFSLGETKVQEKTLPKISLGISEIKNFEKILNEVTQLGVYQVDCLSTERSKFLKKPSEKKIERWKKVIIGACEQSGNNWLPQIGYMTLDEWQTAIPTENKFYLNPGENKNIESLSKLDEIYFSIGPEGGFSPKEIDKMKSNGLEGISLGELVIKTETVPTVLLSMLKILIK</sequence>
<dbReference type="SUPFAM" id="SSF75217">
    <property type="entry name" value="alpha/beta knot"/>
    <property type="match status" value="1"/>
</dbReference>
<evidence type="ECO:0000256" key="9">
    <source>
        <dbReference type="ARBA" id="ARBA00022691"/>
    </source>
</evidence>
<dbReference type="Pfam" id="PF20260">
    <property type="entry name" value="PUA_4"/>
    <property type="match status" value="1"/>
</dbReference>
<feature type="domain" description="Ribosomal RNA small subunit methyltransferase E PUA-like" evidence="14">
    <location>
        <begin position="20"/>
        <end position="63"/>
    </location>
</feature>
<evidence type="ECO:0000313" key="16">
    <source>
        <dbReference type="Proteomes" id="UP000744438"/>
    </source>
</evidence>
<keyword evidence="6 12" id="KW-0698">rRNA processing</keyword>
<dbReference type="PIRSF" id="PIRSF015601">
    <property type="entry name" value="MTase_slr0722"/>
    <property type="match status" value="1"/>
</dbReference>
<evidence type="ECO:0000256" key="5">
    <source>
        <dbReference type="ARBA" id="ARBA00022490"/>
    </source>
</evidence>
<dbReference type="InterPro" id="IPR015947">
    <property type="entry name" value="PUA-like_sf"/>
</dbReference>
<evidence type="ECO:0000256" key="7">
    <source>
        <dbReference type="ARBA" id="ARBA00022603"/>
    </source>
</evidence>
<evidence type="ECO:0000313" key="15">
    <source>
        <dbReference type="EMBL" id="MBL6811511.1"/>
    </source>
</evidence>
<evidence type="ECO:0000256" key="10">
    <source>
        <dbReference type="ARBA" id="ARBA00025699"/>
    </source>
</evidence>
<keyword evidence="5 12" id="KW-0963">Cytoplasm</keyword>
<dbReference type="InterPro" id="IPR006700">
    <property type="entry name" value="RsmE"/>
</dbReference>
<comment type="catalytic activity">
    <reaction evidence="11 12">
        <text>uridine(1498) in 16S rRNA + S-adenosyl-L-methionine = N(3)-methyluridine(1498) in 16S rRNA + S-adenosyl-L-homocysteine + H(+)</text>
        <dbReference type="Rhea" id="RHEA:42920"/>
        <dbReference type="Rhea" id="RHEA-COMP:10283"/>
        <dbReference type="Rhea" id="RHEA-COMP:10284"/>
        <dbReference type="ChEBI" id="CHEBI:15378"/>
        <dbReference type="ChEBI" id="CHEBI:57856"/>
        <dbReference type="ChEBI" id="CHEBI:59789"/>
        <dbReference type="ChEBI" id="CHEBI:65315"/>
        <dbReference type="ChEBI" id="CHEBI:74502"/>
        <dbReference type="EC" id="2.1.1.193"/>
    </reaction>
</comment>
<dbReference type="SUPFAM" id="SSF88697">
    <property type="entry name" value="PUA domain-like"/>
    <property type="match status" value="1"/>
</dbReference>
<dbReference type="EC" id="2.1.1.193" evidence="3 12"/>
<name>A0A937I6X4_9GAMM</name>
<dbReference type="PANTHER" id="PTHR30027:SF3">
    <property type="entry name" value="16S RRNA (URACIL(1498)-N(3))-METHYLTRANSFERASE"/>
    <property type="match status" value="1"/>
</dbReference>
<evidence type="ECO:0000256" key="2">
    <source>
        <dbReference type="ARBA" id="ARBA00005528"/>
    </source>
</evidence>
<dbReference type="InterPro" id="IPR029028">
    <property type="entry name" value="Alpha/beta_knot_MTases"/>
</dbReference>
<evidence type="ECO:0000256" key="11">
    <source>
        <dbReference type="ARBA" id="ARBA00047944"/>
    </source>
</evidence>
<proteinExistence type="inferred from homology"/>
<evidence type="ECO:0000259" key="14">
    <source>
        <dbReference type="Pfam" id="PF20260"/>
    </source>
</evidence>
<dbReference type="PANTHER" id="PTHR30027">
    <property type="entry name" value="RIBOSOMAL RNA SMALL SUBUNIT METHYLTRANSFERASE E"/>
    <property type="match status" value="1"/>
</dbReference>
<evidence type="ECO:0000256" key="6">
    <source>
        <dbReference type="ARBA" id="ARBA00022552"/>
    </source>
</evidence>
<keyword evidence="8 12" id="KW-0808">Transferase</keyword>
<reference evidence="15" key="1">
    <citation type="submission" date="2020-10" db="EMBL/GenBank/DDBJ databases">
        <title>Microbiome of the Black Sea water column analyzed by genome centric metagenomics.</title>
        <authorList>
            <person name="Cabello-Yeves P.J."/>
            <person name="Callieri C."/>
            <person name="Picazo A."/>
            <person name="Mehrshad M."/>
            <person name="Haro-Moreno J.M."/>
            <person name="Roda-Garcia J."/>
            <person name="Dzembekova N."/>
            <person name="Slabakova V."/>
            <person name="Slabakova N."/>
            <person name="Moncheva S."/>
            <person name="Rodriguez-Valera F."/>
        </authorList>
    </citation>
    <scope>NUCLEOTIDE SEQUENCE</scope>
    <source>
        <strain evidence="15">BS307-5m-G49</strain>
    </source>
</reference>
<gene>
    <name evidence="15" type="ORF">ISQ63_01350</name>
</gene>
<evidence type="ECO:0000256" key="1">
    <source>
        <dbReference type="ARBA" id="ARBA00004496"/>
    </source>
</evidence>
<keyword evidence="7 12" id="KW-0489">Methyltransferase</keyword>
<dbReference type="GO" id="GO:0070475">
    <property type="term" value="P:rRNA base methylation"/>
    <property type="evidence" value="ECO:0007669"/>
    <property type="project" value="TreeGrafter"/>
</dbReference>
<evidence type="ECO:0000256" key="12">
    <source>
        <dbReference type="PIRNR" id="PIRNR015601"/>
    </source>
</evidence>
<dbReference type="InterPro" id="IPR046886">
    <property type="entry name" value="RsmE_MTase_dom"/>
</dbReference>
<dbReference type="Proteomes" id="UP000744438">
    <property type="component" value="Unassembled WGS sequence"/>
</dbReference>
<comment type="function">
    <text evidence="10 12">Specifically methylates the N3 position of the uracil ring of uridine 1498 (m3U1498) in 16S rRNA. Acts on the fully assembled 30S ribosomal subunit.</text>
</comment>
<evidence type="ECO:0000256" key="4">
    <source>
        <dbReference type="ARBA" id="ARBA00013673"/>
    </source>
</evidence>
<dbReference type="Gene3D" id="3.40.1280.10">
    <property type="match status" value="1"/>
</dbReference>
<dbReference type="GO" id="GO:0070042">
    <property type="term" value="F:rRNA (uridine-N3-)-methyltransferase activity"/>
    <property type="evidence" value="ECO:0007669"/>
    <property type="project" value="TreeGrafter"/>
</dbReference>
<dbReference type="InterPro" id="IPR046887">
    <property type="entry name" value="RsmE_PUA-like"/>
</dbReference>
<keyword evidence="9 12" id="KW-0949">S-adenosyl-L-methionine</keyword>
<comment type="subcellular location">
    <subcellularLocation>
        <location evidence="1 12">Cytoplasm</location>
    </subcellularLocation>
</comment>
<accession>A0A937I6X4</accession>
<dbReference type="NCBIfam" id="TIGR00046">
    <property type="entry name" value="RsmE family RNA methyltransferase"/>
    <property type="match status" value="1"/>
</dbReference>